<gene>
    <name evidence="2" type="ORF">DPX16_23799</name>
</gene>
<evidence type="ECO:0000256" key="1">
    <source>
        <dbReference type="SAM" id="MobiDB-lite"/>
    </source>
</evidence>
<feature type="region of interest" description="Disordered" evidence="1">
    <location>
        <begin position="1"/>
        <end position="29"/>
    </location>
</feature>
<organism evidence="2 3">
    <name type="scientific">Anabarilius grahami</name>
    <name type="common">Kanglang fish</name>
    <name type="synonym">Barilius grahami</name>
    <dbReference type="NCBI Taxonomy" id="495550"/>
    <lineage>
        <taxon>Eukaryota</taxon>
        <taxon>Metazoa</taxon>
        <taxon>Chordata</taxon>
        <taxon>Craniata</taxon>
        <taxon>Vertebrata</taxon>
        <taxon>Euteleostomi</taxon>
        <taxon>Actinopterygii</taxon>
        <taxon>Neopterygii</taxon>
        <taxon>Teleostei</taxon>
        <taxon>Ostariophysi</taxon>
        <taxon>Cypriniformes</taxon>
        <taxon>Xenocyprididae</taxon>
        <taxon>Xenocypridinae</taxon>
        <taxon>Xenocypridinae incertae sedis</taxon>
        <taxon>Anabarilius</taxon>
    </lineage>
</organism>
<sequence>MTLTQETGDGEHSHTDGVAQEEKGDVGDRGAWFSEVCSRRERQETHGILDEEPAFSVVSPASVCCVFTVSTRAVSPVYFDCLLWIRALPE</sequence>
<protein>
    <submittedName>
        <fullName evidence="2">Uncharacterized protein</fullName>
    </submittedName>
</protein>
<keyword evidence="3" id="KW-1185">Reference proteome</keyword>
<comment type="caution">
    <text evidence="2">The sequence shown here is derived from an EMBL/GenBank/DDBJ whole genome shotgun (WGS) entry which is preliminary data.</text>
</comment>
<dbReference type="EMBL" id="RJVU01042559">
    <property type="protein sequence ID" value="ROL45463.1"/>
    <property type="molecule type" value="Genomic_DNA"/>
</dbReference>
<evidence type="ECO:0000313" key="2">
    <source>
        <dbReference type="EMBL" id="ROL45463.1"/>
    </source>
</evidence>
<reference evidence="2 3" key="1">
    <citation type="submission" date="2018-10" db="EMBL/GenBank/DDBJ databases">
        <title>Genome assembly for a Yunnan-Guizhou Plateau 3E fish, Anabarilius grahami (Regan), and its evolutionary and genetic applications.</title>
        <authorList>
            <person name="Jiang W."/>
        </authorList>
    </citation>
    <scope>NUCLEOTIDE SEQUENCE [LARGE SCALE GENOMIC DNA]</scope>
    <source>
        <strain evidence="2">AG-KIZ</strain>
        <tissue evidence="2">Muscle</tissue>
    </source>
</reference>
<evidence type="ECO:0000313" key="3">
    <source>
        <dbReference type="Proteomes" id="UP000281406"/>
    </source>
</evidence>
<proteinExistence type="predicted"/>
<accession>A0A3N0YH30</accession>
<dbReference type="AlphaFoldDB" id="A0A3N0YH30"/>
<feature type="compositionally biased region" description="Basic and acidic residues" evidence="1">
    <location>
        <begin position="9"/>
        <end position="28"/>
    </location>
</feature>
<name>A0A3N0YH30_ANAGA</name>
<dbReference type="Proteomes" id="UP000281406">
    <property type="component" value="Unassembled WGS sequence"/>
</dbReference>